<sequence length="69" mass="7973">MRELLRTTDPVRLSFLTALLRDADIEILMMDVYVSAIEGSIGAFPKRLMVDGEDYDRAVRILDEARENW</sequence>
<dbReference type="RefSeq" id="WP_127767588.1">
    <property type="nucleotide sequence ID" value="NZ_SADE01000003.1"/>
</dbReference>
<dbReference type="SUPFAM" id="SSF54913">
    <property type="entry name" value="GlnB-like"/>
    <property type="match status" value="1"/>
</dbReference>
<dbReference type="InterPro" id="IPR011322">
    <property type="entry name" value="N-reg_PII-like_a/b"/>
</dbReference>
<evidence type="ECO:0000313" key="3">
    <source>
        <dbReference type="Proteomes" id="UP000287447"/>
    </source>
</evidence>
<dbReference type="AlphaFoldDB" id="A0A437QK15"/>
<dbReference type="Proteomes" id="UP000287447">
    <property type="component" value="Unassembled WGS sequence"/>
</dbReference>
<proteinExistence type="predicted"/>
<dbReference type="OrthoDB" id="5297170at2"/>
<organism evidence="2 3">
    <name type="scientific">Hwanghaeella grinnelliae</name>
    <dbReference type="NCBI Taxonomy" id="2500179"/>
    <lineage>
        <taxon>Bacteria</taxon>
        <taxon>Pseudomonadati</taxon>
        <taxon>Pseudomonadota</taxon>
        <taxon>Alphaproteobacteria</taxon>
        <taxon>Rhodospirillales</taxon>
        <taxon>Rhodospirillaceae</taxon>
        <taxon>Hwanghaeella</taxon>
    </lineage>
</organism>
<protein>
    <submittedName>
        <fullName evidence="2">DUF2007 domain-containing protein</fullName>
    </submittedName>
</protein>
<evidence type="ECO:0000259" key="1">
    <source>
        <dbReference type="Pfam" id="PF09413"/>
    </source>
</evidence>
<gene>
    <name evidence="2" type="ORF">EOI86_18105</name>
</gene>
<accession>A0A437QK15</accession>
<dbReference type="InterPro" id="IPR018551">
    <property type="entry name" value="DUF2007"/>
</dbReference>
<comment type="caution">
    <text evidence="2">The sequence shown here is derived from an EMBL/GenBank/DDBJ whole genome shotgun (WGS) entry which is preliminary data.</text>
</comment>
<name>A0A437QK15_9PROT</name>
<dbReference type="EMBL" id="SADE01000003">
    <property type="protein sequence ID" value="RVU34762.1"/>
    <property type="molecule type" value="Genomic_DNA"/>
</dbReference>
<feature type="domain" description="DUF2007" evidence="1">
    <location>
        <begin position="1"/>
        <end position="65"/>
    </location>
</feature>
<dbReference type="Pfam" id="PF09413">
    <property type="entry name" value="DUF2007"/>
    <property type="match status" value="1"/>
</dbReference>
<evidence type="ECO:0000313" key="2">
    <source>
        <dbReference type="EMBL" id="RVU34762.1"/>
    </source>
</evidence>
<reference evidence="3" key="1">
    <citation type="submission" date="2019-01" db="EMBL/GenBank/DDBJ databases">
        <title>Gri0909 isolated from a small marine red alga.</title>
        <authorList>
            <person name="Kim J."/>
            <person name="Jeong S.E."/>
            <person name="Jeon C.O."/>
        </authorList>
    </citation>
    <scope>NUCLEOTIDE SEQUENCE [LARGE SCALE GENOMIC DNA]</scope>
    <source>
        <strain evidence="3">Gri0909</strain>
    </source>
</reference>
<keyword evidence="3" id="KW-1185">Reference proteome</keyword>
<dbReference type="Gene3D" id="3.30.70.790">
    <property type="entry name" value="UreE, C-terminal domain"/>
    <property type="match status" value="1"/>
</dbReference>